<dbReference type="NCBIfam" id="TIGR00691">
    <property type="entry name" value="spoT_relA"/>
    <property type="match status" value="1"/>
</dbReference>
<dbReference type="InterPro" id="IPR003607">
    <property type="entry name" value="HD/PDEase_dom"/>
</dbReference>
<dbReference type="Gene3D" id="3.30.460.10">
    <property type="entry name" value="Beta Polymerase, domain 2"/>
    <property type="match status" value="1"/>
</dbReference>
<dbReference type="GO" id="GO:0015970">
    <property type="term" value="P:guanosine tetraphosphate biosynthetic process"/>
    <property type="evidence" value="ECO:0007669"/>
    <property type="project" value="UniProtKB-UniPathway"/>
</dbReference>
<evidence type="ECO:0000256" key="3">
    <source>
        <dbReference type="ARBA" id="ARBA00024387"/>
    </source>
</evidence>
<dbReference type="InterPro" id="IPR033655">
    <property type="entry name" value="TGS_RelA/SpoT"/>
</dbReference>
<comment type="pathway">
    <text evidence="2">Purine metabolism; ppGpp biosynthesis; ppGpp from GDP: step 1/1.</text>
</comment>
<evidence type="ECO:0000313" key="10">
    <source>
        <dbReference type="Proteomes" id="UP000229757"/>
    </source>
</evidence>
<evidence type="ECO:0000256" key="5">
    <source>
        <dbReference type="RuleBase" id="RU003847"/>
    </source>
</evidence>
<feature type="domain" description="TGS" evidence="8">
    <location>
        <begin position="386"/>
        <end position="447"/>
    </location>
</feature>
<dbReference type="AlphaFoldDB" id="A0A2K8KUD5"/>
<dbReference type="CDD" id="cd00077">
    <property type="entry name" value="HDc"/>
    <property type="match status" value="1"/>
</dbReference>
<dbReference type="RefSeq" id="WP_100258544.1">
    <property type="nucleotide sequence ID" value="NZ_CP011797.1"/>
</dbReference>
<dbReference type="SUPFAM" id="SSF55021">
    <property type="entry name" value="ACT-like"/>
    <property type="match status" value="1"/>
</dbReference>
<dbReference type="UniPathway" id="UPA00908">
    <property type="reaction ID" value="UER00886"/>
</dbReference>
<dbReference type="Gene3D" id="3.30.70.260">
    <property type="match status" value="1"/>
</dbReference>
<reference evidence="9 10" key="1">
    <citation type="journal article" date="2017" name="Environ. Microbiol.">
        <title>Genomic and physiological analyses of 'Reinekea forsetii' reveal a versatile opportunistic lifestyle during spring algae blooms.</title>
        <authorList>
            <person name="Avci B."/>
            <person name="Hahnke R.L."/>
            <person name="Chafee M."/>
            <person name="Fischer T."/>
            <person name="Gruber-Vodicka H."/>
            <person name="Tegetmeyer H.E."/>
            <person name="Harder J."/>
            <person name="Fuchs B.M."/>
            <person name="Amann R.I."/>
            <person name="Teeling H."/>
        </authorList>
    </citation>
    <scope>NUCLEOTIDE SEQUENCE [LARGE SCALE GENOMIC DNA]</scope>
    <source>
        <strain evidence="9 10">Hel1_31_D35</strain>
    </source>
</reference>
<proteinExistence type="inferred from homology"/>
<dbReference type="GO" id="GO:0016301">
    <property type="term" value="F:kinase activity"/>
    <property type="evidence" value="ECO:0007669"/>
    <property type="project" value="UniProtKB-KW"/>
</dbReference>
<sequence>MPTVHDLAERLNEYLSPEKVARIKRAYFYAEQAHEGQMRRSGERYITHPLAVANILSEMHMDHQSLMAAMLHDVLEDTAVSKEAIVEQFGQGVADLVDGVSKLTHLEFESKVEEQAENFQKMVLAMSKDIRVILVKLADRLHNMRTMGVMPPEKKRRKSRETLEIYAPIALRLGINDLRIELENLSFESIYPLRATRIRSAMRKQLGHRKEVVRHIEEALATRLLQEGIEAQVSGREKHLYSIYKKMREKRKSLKEILDVYAFRIITDSVDSCYRILGSVHNLYKPVPNRFKDYIAVPKTNGYQSLHTNLIGANGVPIEIQIRTQDMEDMANHGIAAHWLYKTDDTQGGQTHARARRWVKNLLEMQERAGDSMEFIENVKIDLFPDEIYVFTPKGEIMELPRGATPIDFAYAVHTDVGNACVGCLVNRKLSPLSQPLISGDSIKVITAPGARANPAWLNFVFTAKARANIRHFLATMEQQDAIGLGKKLLDSQLRNFGTDLEAVSGEAISTVLLESNLKDAEHLFAEIGSGQKPVYIIARRLLQLSQGDTLTSPQGSLTIQGTEGLRIKYGKCCRPIPGDPIVGVMSKGKGMVVHIEQCRNIADLRHDPDRCVHLHWEKSMEGEFLVDLRIDLSNVRGVLASVANAVSHAEANIESIQMQDIDAITSRVSLLVAVTGRTQLSRVLRRLHALPAVAKIERV</sequence>
<dbReference type="GO" id="GO:0008728">
    <property type="term" value="F:GTP diphosphokinase activity"/>
    <property type="evidence" value="ECO:0007669"/>
    <property type="project" value="TreeGrafter"/>
</dbReference>
<dbReference type="InterPro" id="IPR004095">
    <property type="entry name" value="TGS"/>
</dbReference>
<dbReference type="SUPFAM" id="SSF109604">
    <property type="entry name" value="HD-domain/PDEase-like"/>
    <property type="match status" value="1"/>
</dbReference>
<dbReference type="PROSITE" id="PS51880">
    <property type="entry name" value="TGS"/>
    <property type="match status" value="1"/>
</dbReference>
<dbReference type="Pfam" id="PF13328">
    <property type="entry name" value="HD_4"/>
    <property type="match status" value="1"/>
</dbReference>
<dbReference type="InterPro" id="IPR043519">
    <property type="entry name" value="NT_sf"/>
</dbReference>
<dbReference type="GO" id="GO:0042594">
    <property type="term" value="P:response to starvation"/>
    <property type="evidence" value="ECO:0007669"/>
    <property type="project" value="TreeGrafter"/>
</dbReference>
<dbReference type="FunFam" id="3.30.460.10:FF:000001">
    <property type="entry name" value="GTP pyrophosphokinase RelA"/>
    <property type="match status" value="1"/>
</dbReference>
<evidence type="ECO:0000256" key="4">
    <source>
        <dbReference type="ARBA" id="ARBA00047968"/>
    </source>
</evidence>
<feature type="domain" description="ACT" evidence="6">
    <location>
        <begin position="628"/>
        <end position="700"/>
    </location>
</feature>
<gene>
    <name evidence="9" type="ORF">REIFOR_03242</name>
</gene>
<dbReference type="EMBL" id="CP011797">
    <property type="protein sequence ID" value="ATX78348.1"/>
    <property type="molecule type" value="Genomic_DNA"/>
</dbReference>
<dbReference type="InterPro" id="IPR007685">
    <property type="entry name" value="RelA_SpoT"/>
</dbReference>
<dbReference type="InterPro" id="IPR006674">
    <property type="entry name" value="HD_domain"/>
</dbReference>
<protein>
    <recommendedName>
        <fullName evidence="3">guanosine-3',5'-bis(diphosphate) 3'-diphosphatase</fullName>
        <ecNumber evidence="3">3.1.7.2</ecNumber>
    </recommendedName>
</protein>
<dbReference type="InterPro" id="IPR012675">
    <property type="entry name" value="Beta-grasp_dom_sf"/>
</dbReference>
<dbReference type="Gene3D" id="1.10.3210.10">
    <property type="entry name" value="Hypothetical protein af1432"/>
    <property type="match status" value="1"/>
</dbReference>
<dbReference type="Pfam" id="PF04607">
    <property type="entry name" value="RelA_SpoT"/>
    <property type="match status" value="1"/>
</dbReference>
<dbReference type="Pfam" id="PF13291">
    <property type="entry name" value="ACT_4"/>
    <property type="match status" value="1"/>
</dbReference>
<keyword evidence="10" id="KW-1185">Reference proteome</keyword>
<evidence type="ECO:0000313" key="9">
    <source>
        <dbReference type="EMBL" id="ATX78348.1"/>
    </source>
</evidence>
<dbReference type="EC" id="3.1.7.2" evidence="3"/>
<keyword evidence="9" id="KW-0418">Kinase</keyword>
<dbReference type="InterPro" id="IPR045600">
    <property type="entry name" value="RelA/SpoT_AH_RIS"/>
</dbReference>
<dbReference type="FunFam" id="3.10.20.30:FF:000002">
    <property type="entry name" value="GTP pyrophosphokinase (RelA/SpoT)"/>
    <property type="match status" value="1"/>
</dbReference>
<dbReference type="InterPro" id="IPR012676">
    <property type="entry name" value="TGS-like"/>
</dbReference>
<dbReference type="Pfam" id="PF02824">
    <property type="entry name" value="TGS"/>
    <property type="match status" value="1"/>
</dbReference>
<keyword evidence="1 9" id="KW-0378">Hydrolase</keyword>
<comment type="similarity">
    <text evidence="5">Belongs to the relA/spoT family.</text>
</comment>
<dbReference type="GO" id="GO:0015949">
    <property type="term" value="P:nucleobase-containing small molecule interconversion"/>
    <property type="evidence" value="ECO:0007669"/>
    <property type="project" value="UniProtKB-ARBA"/>
</dbReference>
<dbReference type="PANTHER" id="PTHR21262:SF36">
    <property type="entry name" value="BIFUNCTIONAL (P)PPGPP SYNTHASE_HYDROLASE SPOT"/>
    <property type="match status" value="1"/>
</dbReference>
<organism evidence="9 10">
    <name type="scientific">Reinekea forsetii</name>
    <dbReference type="NCBI Taxonomy" id="1336806"/>
    <lineage>
        <taxon>Bacteria</taxon>
        <taxon>Pseudomonadati</taxon>
        <taxon>Pseudomonadota</taxon>
        <taxon>Gammaproteobacteria</taxon>
        <taxon>Oceanospirillales</taxon>
        <taxon>Saccharospirillaceae</taxon>
        <taxon>Reinekea</taxon>
    </lineage>
</organism>
<dbReference type="Proteomes" id="UP000229757">
    <property type="component" value="Chromosome"/>
</dbReference>
<dbReference type="CDD" id="cd04876">
    <property type="entry name" value="ACT_RelA-SpoT"/>
    <property type="match status" value="1"/>
</dbReference>
<evidence type="ECO:0000259" key="8">
    <source>
        <dbReference type="PROSITE" id="PS51880"/>
    </source>
</evidence>
<dbReference type="CDD" id="cd05399">
    <property type="entry name" value="NT_Rel-Spo_like"/>
    <property type="match status" value="1"/>
</dbReference>
<dbReference type="PROSITE" id="PS51671">
    <property type="entry name" value="ACT"/>
    <property type="match status" value="1"/>
</dbReference>
<name>A0A2K8KUD5_9GAMM</name>
<evidence type="ECO:0000256" key="1">
    <source>
        <dbReference type="ARBA" id="ARBA00022801"/>
    </source>
</evidence>
<dbReference type="PROSITE" id="PS51831">
    <property type="entry name" value="HD"/>
    <property type="match status" value="1"/>
</dbReference>
<keyword evidence="9" id="KW-0808">Transferase</keyword>
<accession>A0A2K8KUD5</accession>
<dbReference type="InterPro" id="IPR004811">
    <property type="entry name" value="RelA/Spo_fam"/>
</dbReference>
<dbReference type="GO" id="GO:0008893">
    <property type="term" value="F:guanosine-3',5'-bis(diphosphate) 3'-diphosphatase activity"/>
    <property type="evidence" value="ECO:0007669"/>
    <property type="project" value="UniProtKB-EC"/>
</dbReference>
<evidence type="ECO:0000259" key="7">
    <source>
        <dbReference type="PROSITE" id="PS51831"/>
    </source>
</evidence>
<dbReference type="GO" id="GO:0005886">
    <property type="term" value="C:plasma membrane"/>
    <property type="evidence" value="ECO:0007669"/>
    <property type="project" value="TreeGrafter"/>
</dbReference>
<dbReference type="Gene3D" id="3.10.20.30">
    <property type="match status" value="1"/>
</dbReference>
<dbReference type="SMART" id="SM00954">
    <property type="entry name" value="RelA_SpoT"/>
    <property type="match status" value="1"/>
</dbReference>
<dbReference type="InterPro" id="IPR002912">
    <property type="entry name" value="ACT_dom"/>
</dbReference>
<dbReference type="SMART" id="SM00471">
    <property type="entry name" value="HDc"/>
    <property type="match status" value="1"/>
</dbReference>
<dbReference type="SUPFAM" id="SSF81301">
    <property type="entry name" value="Nucleotidyltransferase"/>
    <property type="match status" value="1"/>
</dbReference>
<dbReference type="PANTHER" id="PTHR21262">
    <property type="entry name" value="GUANOSINE-3',5'-BIS DIPHOSPHATE 3'-PYROPHOSPHOHYDROLASE"/>
    <property type="match status" value="1"/>
</dbReference>
<evidence type="ECO:0000259" key="6">
    <source>
        <dbReference type="PROSITE" id="PS51671"/>
    </source>
</evidence>
<dbReference type="Pfam" id="PF19296">
    <property type="entry name" value="RelA_AH_RIS"/>
    <property type="match status" value="1"/>
</dbReference>
<comment type="function">
    <text evidence="5">In eubacteria ppGpp (guanosine 3'-diphosphate 5'-diphosphate) is a mediator of the stringent response that coordinates a variety of cellular activities in response to changes in nutritional abundance.</text>
</comment>
<dbReference type="KEGG" id="rfo:REIFOR_03242"/>
<dbReference type="OrthoDB" id="9805041at2"/>
<dbReference type="InterPro" id="IPR045865">
    <property type="entry name" value="ACT-like_dom_sf"/>
</dbReference>
<dbReference type="FunFam" id="1.10.3210.10:FF:000001">
    <property type="entry name" value="GTP pyrophosphokinase RelA"/>
    <property type="match status" value="1"/>
</dbReference>
<evidence type="ECO:0000256" key="2">
    <source>
        <dbReference type="ARBA" id="ARBA00024329"/>
    </source>
</evidence>
<dbReference type="CDD" id="cd01668">
    <property type="entry name" value="TGS_RSH"/>
    <property type="match status" value="1"/>
</dbReference>
<feature type="domain" description="HD" evidence="7">
    <location>
        <begin position="45"/>
        <end position="144"/>
    </location>
</feature>
<comment type="catalytic activity">
    <reaction evidence="4">
        <text>guanosine 3',5'-bis(diphosphate) + H2O = GDP + diphosphate + H(+)</text>
        <dbReference type="Rhea" id="RHEA:14253"/>
        <dbReference type="ChEBI" id="CHEBI:15377"/>
        <dbReference type="ChEBI" id="CHEBI:15378"/>
        <dbReference type="ChEBI" id="CHEBI:33019"/>
        <dbReference type="ChEBI" id="CHEBI:58189"/>
        <dbReference type="ChEBI" id="CHEBI:77828"/>
        <dbReference type="EC" id="3.1.7.2"/>
    </reaction>
</comment>
<dbReference type="SUPFAM" id="SSF81271">
    <property type="entry name" value="TGS-like"/>
    <property type="match status" value="1"/>
</dbReference>